<feature type="disulfide bond" evidence="2">
    <location>
        <begin position="101"/>
        <end position="125"/>
    </location>
</feature>
<dbReference type="Proteomes" id="UP000462212">
    <property type="component" value="Unassembled WGS sequence"/>
</dbReference>
<feature type="disulfide bond" evidence="2">
    <location>
        <begin position="113"/>
        <end position="196"/>
    </location>
</feature>
<proteinExistence type="predicted"/>
<organism evidence="4 5">
    <name type="scientific">Lachnellula subtilissima</name>
    <dbReference type="NCBI Taxonomy" id="602034"/>
    <lineage>
        <taxon>Eukaryota</taxon>
        <taxon>Fungi</taxon>
        <taxon>Dikarya</taxon>
        <taxon>Ascomycota</taxon>
        <taxon>Pezizomycotina</taxon>
        <taxon>Leotiomycetes</taxon>
        <taxon>Helotiales</taxon>
        <taxon>Lachnaceae</taxon>
        <taxon>Lachnellula</taxon>
    </lineage>
</organism>
<name>A0A8H8RVN1_9HELO</name>
<evidence type="ECO:0000256" key="3">
    <source>
        <dbReference type="SAM" id="SignalP"/>
    </source>
</evidence>
<keyword evidence="3" id="KW-0732">Signal</keyword>
<sequence length="270" mass="28366">MKFLTSIASVVLLLMPNAALASPLSARLADRVGNGVLRKAGTAICIRNDTITQDPSFDSKSNNWAGAVVNSAKDSVTAVQGSFTVPKPVVPPGGDSSEQYCGAAWVGIDGDTCTSSLIQTGVFWCIHHGIITYEAWYEYLPAGSIAYPGFSVGAGDVITVKVTRNGFDGGVTTLENTSNGQSASHTFTNDRDGNLCGQDAEWIVEDFSSSRGLVPFANFGTITFTEATAMVNGATVSPSISNADNLYIDFGTGRQTSSTFSRGEVTVEFV</sequence>
<keyword evidence="5" id="KW-1185">Reference proteome</keyword>
<dbReference type="InterPro" id="IPR013320">
    <property type="entry name" value="ConA-like_dom_sf"/>
</dbReference>
<dbReference type="InterPro" id="IPR000250">
    <property type="entry name" value="Peptidase_G1"/>
</dbReference>
<protein>
    <submittedName>
        <fullName evidence="4">Aspergillopepsin</fullName>
    </submittedName>
</protein>
<keyword evidence="2" id="KW-1015">Disulfide bond</keyword>
<dbReference type="InterPro" id="IPR038656">
    <property type="entry name" value="Peptidase_G1_sf"/>
</dbReference>
<dbReference type="PANTHER" id="PTHR37536:SF1">
    <property type="entry name" value="ASPERGILLOPEPSIN, PUTAITVE (AFU_ORTHOLOGUE AFUA_7G01200)"/>
    <property type="match status" value="1"/>
</dbReference>
<dbReference type="AlphaFoldDB" id="A0A8H8RVN1"/>
<comment type="caution">
    <text evidence="4">The sequence shown here is derived from an EMBL/GenBank/DDBJ whole genome shotgun (WGS) entry which is preliminary data.</text>
</comment>
<dbReference type="OrthoDB" id="2862635at2759"/>
<dbReference type="Gene3D" id="2.60.120.700">
    <property type="entry name" value="Peptidase G1"/>
    <property type="match status" value="1"/>
</dbReference>
<dbReference type="Pfam" id="PF01828">
    <property type="entry name" value="Peptidase_A4"/>
    <property type="match status" value="1"/>
</dbReference>
<dbReference type="SUPFAM" id="SSF49899">
    <property type="entry name" value="Concanavalin A-like lectins/glucanases"/>
    <property type="match status" value="1"/>
</dbReference>
<dbReference type="GO" id="GO:0006508">
    <property type="term" value="P:proteolysis"/>
    <property type="evidence" value="ECO:0007669"/>
    <property type="project" value="InterPro"/>
</dbReference>
<evidence type="ECO:0000313" key="4">
    <source>
        <dbReference type="EMBL" id="TVY41861.1"/>
    </source>
</evidence>
<dbReference type="GO" id="GO:0070007">
    <property type="term" value="F:glutamic-type endopeptidase activity"/>
    <property type="evidence" value="ECO:0007669"/>
    <property type="project" value="InterPro"/>
</dbReference>
<dbReference type="PANTHER" id="PTHR37536">
    <property type="entry name" value="PUTATIVE (AFU_ORTHOLOGUE AFUA_3G02970)-RELATED"/>
    <property type="match status" value="1"/>
</dbReference>
<reference evidence="4 5" key="1">
    <citation type="submission" date="2018-05" db="EMBL/GenBank/DDBJ databases">
        <title>Genome sequencing and assembly of the regulated plant pathogen Lachnellula willkommii and related sister species for the development of diagnostic species identification markers.</title>
        <authorList>
            <person name="Giroux E."/>
            <person name="Bilodeau G."/>
        </authorList>
    </citation>
    <scope>NUCLEOTIDE SEQUENCE [LARGE SCALE GENOMIC DNA]</scope>
    <source>
        <strain evidence="4 5">CBS 197.66</strain>
    </source>
</reference>
<accession>A0A8H8RVN1</accession>
<dbReference type="PRINTS" id="PR00977">
    <property type="entry name" value="SCYTLDPTASE"/>
</dbReference>
<evidence type="ECO:0000256" key="1">
    <source>
        <dbReference type="PIRSR" id="PIRSR600250-50"/>
    </source>
</evidence>
<evidence type="ECO:0000256" key="2">
    <source>
        <dbReference type="PIRSR" id="PIRSR600250-51"/>
    </source>
</evidence>
<feature type="active site" description="Proton acceptor" evidence="1">
    <location>
        <position position="205"/>
    </location>
</feature>
<gene>
    <name evidence="4" type="primary">PRTA_2</name>
    <name evidence="4" type="ORF">LSUB1_G003977</name>
</gene>
<dbReference type="EMBL" id="QGMJ01000120">
    <property type="protein sequence ID" value="TVY41861.1"/>
    <property type="molecule type" value="Genomic_DNA"/>
</dbReference>
<feature type="signal peptide" evidence="3">
    <location>
        <begin position="1"/>
        <end position="21"/>
    </location>
</feature>
<dbReference type="CDD" id="cd13426">
    <property type="entry name" value="Peptidase_G1"/>
    <property type="match status" value="1"/>
</dbReference>
<evidence type="ECO:0000313" key="5">
    <source>
        <dbReference type="Proteomes" id="UP000462212"/>
    </source>
</evidence>
<feature type="chain" id="PRO_5034169407" evidence="3">
    <location>
        <begin position="22"/>
        <end position="270"/>
    </location>
</feature>